<feature type="chain" id="PRO_5045832130" evidence="1">
    <location>
        <begin position="29"/>
        <end position="135"/>
    </location>
</feature>
<proteinExistence type="predicted"/>
<evidence type="ECO:0000313" key="3">
    <source>
        <dbReference type="Proteomes" id="UP000642571"/>
    </source>
</evidence>
<organism evidence="2 3">
    <name type="scientific">Pontibacillus salipaludis</name>
    <dbReference type="NCBI Taxonomy" id="1697394"/>
    <lineage>
        <taxon>Bacteria</taxon>
        <taxon>Bacillati</taxon>
        <taxon>Bacillota</taxon>
        <taxon>Bacilli</taxon>
        <taxon>Bacillales</taxon>
        <taxon>Bacillaceae</taxon>
        <taxon>Pontibacillus</taxon>
    </lineage>
</organism>
<feature type="signal peptide" evidence="1">
    <location>
        <begin position="1"/>
        <end position="28"/>
    </location>
</feature>
<sequence>MKRVYWMIPSLVLAFSMLITPVIHQVSAAEITEQDTSVQEGIDKVVAEIDTLQKAIQGNGELIKVNEAGKKIDEAWDLIEEQVEEKNPEAYKNIEESLYPLIGEAQKPSPDMKKIQKLIPETTEKLKDYQASLQQ</sequence>
<evidence type="ECO:0000313" key="2">
    <source>
        <dbReference type="EMBL" id="GGD06152.1"/>
    </source>
</evidence>
<dbReference type="RefSeq" id="WP_188651873.1">
    <property type="nucleotide sequence ID" value="NZ_BMIN01000004.1"/>
</dbReference>
<keyword evidence="3" id="KW-1185">Reference proteome</keyword>
<gene>
    <name evidence="2" type="ORF">GCM10011389_12100</name>
</gene>
<accession>A0ABQ1PXG6</accession>
<evidence type="ECO:0000256" key="1">
    <source>
        <dbReference type="SAM" id="SignalP"/>
    </source>
</evidence>
<name>A0ABQ1PXG6_9BACI</name>
<reference evidence="3" key="1">
    <citation type="journal article" date="2019" name="Int. J. Syst. Evol. Microbiol.">
        <title>The Global Catalogue of Microorganisms (GCM) 10K type strain sequencing project: providing services to taxonomists for standard genome sequencing and annotation.</title>
        <authorList>
            <consortium name="The Broad Institute Genomics Platform"/>
            <consortium name="The Broad Institute Genome Sequencing Center for Infectious Disease"/>
            <person name="Wu L."/>
            <person name="Ma J."/>
        </authorList>
    </citation>
    <scope>NUCLEOTIDE SEQUENCE [LARGE SCALE GENOMIC DNA]</scope>
    <source>
        <strain evidence="3">CGMCC 1.15353</strain>
    </source>
</reference>
<dbReference type="EMBL" id="BMIN01000004">
    <property type="protein sequence ID" value="GGD06152.1"/>
    <property type="molecule type" value="Genomic_DNA"/>
</dbReference>
<dbReference type="Proteomes" id="UP000642571">
    <property type="component" value="Unassembled WGS sequence"/>
</dbReference>
<protein>
    <submittedName>
        <fullName evidence="2">Uncharacterized protein</fullName>
    </submittedName>
</protein>
<keyword evidence="1" id="KW-0732">Signal</keyword>
<comment type="caution">
    <text evidence="2">The sequence shown here is derived from an EMBL/GenBank/DDBJ whole genome shotgun (WGS) entry which is preliminary data.</text>
</comment>